<dbReference type="Proteomes" id="UP000199256">
    <property type="component" value="Unassembled WGS sequence"/>
</dbReference>
<accession>A0A1H7FV66</accession>
<sequence>MIEAQIDGAELTAALEPDYIQDAGANNSGMPLIRYVKEFNGKRYSAVCSARKMRRMLGLETFYIGRKKQD</sequence>
<gene>
    <name evidence="1" type="ORF">SAMN05444515_101347</name>
</gene>
<reference evidence="2" key="1">
    <citation type="submission" date="2016-10" db="EMBL/GenBank/DDBJ databases">
        <authorList>
            <person name="Varghese N."/>
            <person name="Submissions S."/>
        </authorList>
    </citation>
    <scope>NUCLEOTIDE SEQUENCE [LARGE SCALE GENOMIC DNA]</scope>
    <source>
        <strain evidence="2">DSM 241</strain>
    </source>
</reference>
<evidence type="ECO:0000313" key="1">
    <source>
        <dbReference type="EMBL" id="SEK29791.1"/>
    </source>
</evidence>
<organism evidence="1 2">
    <name type="scientific">Ectothiorhodospira marina</name>
    <dbReference type="NCBI Taxonomy" id="1396821"/>
    <lineage>
        <taxon>Bacteria</taxon>
        <taxon>Pseudomonadati</taxon>
        <taxon>Pseudomonadota</taxon>
        <taxon>Gammaproteobacteria</taxon>
        <taxon>Chromatiales</taxon>
        <taxon>Ectothiorhodospiraceae</taxon>
        <taxon>Ectothiorhodospira</taxon>
    </lineage>
</organism>
<dbReference type="EMBL" id="FOAA01000001">
    <property type="protein sequence ID" value="SEK29791.1"/>
    <property type="molecule type" value="Genomic_DNA"/>
</dbReference>
<dbReference type="OrthoDB" id="9813502at2"/>
<name>A0A1H7FV66_9GAMM</name>
<protein>
    <submittedName>
        <fullName evidence="1">Uncharacterized protein</fullName>
    </submittedName>
</protein>
<keyword evidence="2" id="KW-1185">Reference proteome</keyword>
<proteinExistence type="predicted"/>
<dbReference type="AlphaFoldDB" id="A0A1H7FV66"/>
<evidence type="ECO:0000313" key="2">
    <source>
        <dbReference type="Proteomes" id="UP000199256"/>
    </source>
</evidence>